<dbReference type="Proteomes" id="UP000193929">
    <property type="component" value="Unassembled WGS sequence"/>
</dbReference>
<name>A0A1X1K8I6_STRMT</name>
<gene>
    <name evidence="2" type="ORF">B7700_02490</name>
</gene>
<evidence type="ECO:0000313" key="3">
    <source>
        <dbReference type="Proteomes" id="UP000193929"/>
    </source>
</evidence>
<feature type="transmembrane region" description="Helical" evidence="1">
    <location>
        <begin position="140"/>
        <end position="157"/>
    </location>
</feature>
<keyword evidence="1" id="KW-1133">Transmembrane helix</keyword>
<reference evidence="2 3" key="1">
    <citation type="journal article" date="2016" name="Eur. J. Clin. Microbiol. Infect. Dis.">
        <title>Whole genome sequencing as a tool for phylogenetic analysis of clinical strains of Mitis group streptococci.</title>
        <authorList>
            <person name="Rasmussen L.H."/>
            <person name="Dargis R."/>
            <person name="Hojholt K."/>
            <person name="Christensen J.J."/>
            <person name="Skovgaard O."/>
            <person name="Justesen U.S."/>
            <person name="Rosenvinge F.S."/>
            <person name="Moser C."/>
            <person name="Lukjancenko O."/>
            <person name="Rasmussen S."/>
            <person name="Nielsen X.C."/>
        </authorList>
    </citation>
    <scope>NUCLEOTIDE SEQUENCE [LARGE SCALE GENOMIC DNA]</scope>
    <source>
        <strain evidence="2 3">RH_50275_09</strain>
    </source>
</reference>
<protein>
    <submittedName>
        <fullName evidence="2">Uncharacterized protein</fullName>
    </submittedName>
</protein>
<keyword evidence="1" id="KW-0472">Membrane</keyword>
<dbReference type="AlphaFoldDB" id="A0A1X1K8I6"/>
<comment type="caution">
    <text evidence="2">The sequence shown here is derived from an EMBL/GenBank/DDBJ whole genome shotgun (WGS) entry which is preliminary data.</text>
</comment>
<organism evidence="2 3">
    <name type="scientific">Streptococcus mitis</name>
    <dbReference type="NCBI Taxonomy" id="28037"/>
    <lineage>
        <taxon>Bacteria</taxon>
        <taxon>Bacillati</taxon>
        <taxon>Bacillota</taxon>
        <taxon>Bacilli</taxon>
        <taxon>Lactobacillales</taxon>
        <taxon>Streptococcaceae</taxon>
        <taxon>Streptococcus</taxon>
        <taxon>Streptococcus mitis group</taxon>
    </lineage>
</organism>
<keyword evidence="1" id="KW-0812">Transmembrane</keyword>
<accession>A0A1X1K8I6</accession>
<evidence type="ECO:0000256" key="1">
    <source>
        <dbReference type="SAM" id="Phobius"/>
    </source>
</evidence>
<dbReference type="EMBL" id="NCVF01000019">
    <property type="protein sequence ID" value="ORO95705.1"/>
    <property type="molecule type" value="Genomic_DNA"/>
</dbReference>
<sequence>MGEIRKKEKENEKMGLFTDSLKVSSGLTLGHAATKIGIQKTLSAAEERAATKFKNYQARFFDPIVREDLCHLEVDGHLRAKHYPFPEKASGINISVLQKDVQYLTKEFNGEKLVNFIKRHPLFTAFIVLLLSVPIGLSDIGSVLGFSAFVFVVRLIFARPKKFQRLLIEDAKQYWKIREYIRHALEVGELTPQASLKKLLKARLVQRFPDTIEEIEAHAFNYRHGL</sequence>
<evidence type="ECO:0000313" key="2">
    <source>
        <dbReference type="EMBL" id="ORO95705.1"/>
    </source>
</evidence>
<proteinExistence type="predicted"/>